<dbReference type="STRING" id="234267.Acid_6065"/>
<proteinExistence type="predicted"/>
<evidence type="ECO:0000313" key="1">
    <source>
        <dbReference type="EMBL" id="ABJ86999.1"/>
    </source>
</evidence>
<name>Q01TM1_SOLUE</name>
<gene>
    <name evidence="1" type="ordered locus">Acid_6065</name>
</gene>
<protein>
    <submittedName>
        <fullName evidence="1">Uncharacterized protein</fullName>
    </submittedName>
</protein>
<accession>Q01TM1</accession>
<dbReference type="HOGENOM" id="CLU_2025219_0_0_0"/>
<reference evidence="1" key="1">
    <citation type="submission" date="2006-10" db="EMBL/GenBank/DDBJ databases">
        <title>Complete sequence of Solibacter usitatus Ellin6076.</title>
        <authorList>
            <consortium name="US DOE Joint Genome Institute"/>
            <person name="Copeland A."/>
            <person name="Lucas S."/>
            <person name="Lapidus A."/>
            <person name="Barry K."/>
            <person name="Detter J.C."/>
            <person name="Glavina del Rio T."/>
            <person name="Hammon N."/>
            <person name="Israni S."/>
            <person name="Dalin E."/>
            <person name="Tice H."/>
            <person name="Pitluck S."/>
            <person name="Thompson L.S."/>
            <person name="Brettin T."/>
            <person name="Bruce D."/>
            <person name="Han C."/>
            <person name="Tapia R."/>
            <person name="Gilna P."/>
            <person name="Schmutz J."/>
            <person name="Larimer F."/>
            <person name="Land M."/>
            <person name="Hauser L."/>
            <person name="Kyrpides N."/>
            <person name="Mikhailova N."/>
            <person name="Janssen P.H."/>
            <person name="Kuske C.R."/>
            <person name="Richardson P."/>
        </authorList>
    </citation>
    <scope>NUCLEOTIDE SEQUENCE</scope>
    <source>
        <strain evidence="1">Ellin6076</strain>
    </source>
</reference>
<sequence>MTELANAARSGQVTQVLCCEPRGIWRDHMRIRCASVAPRHVSTLLNNTTSAATTISCAAASRCASSWSARSSGTAAFVTLLHLNDMNVGTSGIESRLKRAFPYGRWGNRALFVFDPNERARQ</sequence>
<dbReference type="EMBL" id="CP000473">
    <property type="protein sequence ID" value="ABJ86999.1"/>
    <property type="molecule type" value="Genomic_DNA"/>
</dbReference>
<organism evidence="1">
    <name type="scientific">Solibacter usitatus (strain Ellin6076)</name>
    <dbReference type="NCBI Taxonomy" id="234267"/>
    <lineage>
        <taxon>Bacteria</taxon>
        <taxon>Pseudomonadati</taxon>
        <taxon>Acidobacteriota</taxon>
        <taxon>Terriglobia</taxon>
        <taxon>Bryobacterales</taxon>
        <taxon>Solibacteraceae</taxon>
        <taxon>Candidatus Solibacter</taxon>
    </lineage>
</organism>
<dbReference type="InParanoid" id="Q01TM1"/>
<dbReference type="AlphaFoldDB" id="Q01TM1"/>
<dbReference type="KEGG" id="sus:Acid_6065"/>